<gene>
    <name evidence="1" type="ORF">S12H4_14582</name>
</gene>
<name>X1RQK8_9ZZZZ</name>
<sequence>MLTIMNKAYIKSCFDLEDECGKVAFKKKSMKELDDFIKDLYKKYP</sequence>
<protein>
    <submittedName>
        <fullName evidence="1">Uncharacterized protein</fullName>
    </submittedName>
</protein>
<dbReference type="EMBL" id="BARW01006956">
    <property type="protein sequence ID" value="GAI82977.1"/>
    <property type="molecule type" value="Genomic_DNA"/>
</dbReference>
<proteinExistence type="predicted"/>
<dbReference type="AlphaFoldDB" id="X1RQK8"/>
<comment type="caution">
    <text evidence="1">The sequence shown here is derived from an EMBL/GenBank/DDBJ whole genome shotgun (WGS) entry which is preliminary data.</text>
</comment>
<organism evidence="1">
    <name type="scientific">marine sediment metagenome</name>
    <dbReference type="NCBI Taxonomy" id="412755"/>
    <lineage>
        <taxon>unclassified sequences</taxon>
        <taxon>metagenomes</taxon>
        <taxon>ecological metagenomes</taxon>
    </lineage>
</organism>
<accession>X1RQK8</accession>
<reference evidence="1" key="1">
    <citation type="journal article" date="2014" name="Front. Microbiol.">
        <title>High frequency of phylogenetically diverse reductive dehalogenase-homologous genes in deep subseafloor sedimentary metagenomes.</title>
        <authorList>
            <person name="Kawai M."/>
            <person name="Futagami T."/>
            <person name="Toyoda A."/>
            <person name="Takaki Y."/>
            <person name="Nishi S."/>
            <person name="Hori S."/>
            <person name="Arai W."/>
            <person name="Tsubouchi T."/>
            <person name="Morono Y."/>
            <person name="Uchiyama I."/>
            <person name="Ito T."/>
            <person name="Fujiyama A."/>
            <person name="Inagaki F."/>
            <person name="Takami H."/>
        </authorList>
    </citation>
    <scope>NUCLEOTIDE SEQUENCE</scope>
    <source>
        <strain evidence="1">Expedition CK06-06</strain>
    </source>
</reference>
<evidence type="ECO:0000313" key="1">
    <source>
        <dbReference type="EMBL" id="GAI82977.1"/>
    </source>
</evidence>